<dbReference type="GO" id="GO:0047555">
    <property type="term" value="F:3',5'-cyclic-GMP phosphodiesterase activity"/>
    <property type="evidence" value="ECO:0007669"/>
    <property type="project" value="TreeGrafter"/>
</dbReference>
<dbReference type="InterPro" id="IPR036866">
    <property type="entry name" value="RibonucZ/Hydroxyglut_hydro"/>
</dbReference>
<dbReference type="GO" id="GO:0006198">
    <property type="term" value="P:cAMP catabolic process"/>
    <property type="evidence" value="ECO:0007669"/>
    <property type="project" value="InterPro"/>
</dbReference>
<dbReference type="PANTHER" id="PTHR28283">
    <property type="entry name" value="3',5'-CYCLIC-NUCLEOTIDE PHOSPHODIESTERASE 1"/>
    <property type="match status" value="1"/>
</dbReference>
<dbReference type="STRING" id="139420.A0A371CQX5"/>
<dbReference type="PRINTS" id="PR00388">
    <property type="entry name" value="PDIESTERASE2"/>
</dbReference>
<evidence type="ECO:0000313" key="3">
    <source>
        <dbReference type="Proteomes" id="UP000256964"/>
    </source>
</evidence>
<sequence length="377" mass="40808">MTSFDIVVVGCGGGPSENNLSSYLLKAADATWEDGLVALEAGTPLPFSRNRPRVNYAPAIHTGSGIGALTRLLDLHPDVFAPEPSEPEADVQVITAADIYSRIRCYLITHSHLDHVNGLVLSAGSVQGPTKLVHGSKRTLEGVASIFSGEIWPKLASWKDAEVPGTSLLLSPLSPDEVYTSVAHDISVRMMPISHGQNDGIPYPCTAFFVRHDSTNREFLFFGDVEPDSISSEPKNLEIWRVAAPKIPETLSAIFIECSWPLGRADDILYGHLSPKHLAQELTALALEVVSSRQRASTEGRSNGASKKKKRNTDSLPSLEGALAGLRVYITHCKDDIQKTFDKPIHEVIASQVRELVDAKGLGAEIIAVEQGLHITI</sequence>
<dbReference type="EMBL" id="KZ857479">
    <property type="protein sequence ID" value="RDX42685.1"/>
    <property type="molecule type" value="Genomic_DNA"/>
</dbReference>
<dbReference type="OrthoDB" id="258495at2759"/>
<dbReference type="InterPro" id="IPR000396">
    <property type="entry name" value="Pdiesterase2"/>
</dbReference>
<dbReference type="PANTHER" id="PTHR28283:SF1">
    <property type="entry name" value="3',5'-CYCLIC-NUCLEOTIDE PHOSPHODIESTERASE 1"/>
    <property type="match status" value="1"/>
</dbReference>
<dbReference type="AlphaFoldDB" id="A0A371CQX5"/>
<name>A0A371CQX5_9APHY</name>
<protein>
    <submittedName>
        <fullName evidence="2">Cyclic-AMP phosphodiesterase</fullName>
    </submittedName>
</protein>
<dbReference type="SUPFAM" id="SSF56281">
    <property type="entry name" value="Metallo-hydrolase/oxidoreductase"/>
    <property type="match status" value="1"/>
</dbReference>
<dbReference type="GO" id="GO:1902660">
    <property type="term" value="P:negative regulation of glucose mediated signaling pathway"/>
    <property type="evidence" value="ECO:0007669"/>
    <property type="project" value="TreeGrafter"/>
</dbReference>
<accession>A0A371CQX5</accession>
<dbReference type="Pfam" id="PF02112">
    <property type="entry name" value="PDEase_II"/>
    <property type="match status" value="1"/>
</dbReference>
<dbReference type="GO" id="GO:0004115">
    <property type="term" value="F:3',5'-cyclic-AMP phosphodiesterase activity"/>
    <property type="evidence" value="ECO:0007669"/>
    <property type="project" value="InterPro"/>
</dbReference>
<dbReference type="Gene3D" id="3.60.15.10">
    <property type="entry name" value="Ribonuclease Z/Hydroxyacylglutathione hydrolase-like"/>
    <property type="match status" value="1"/>
</dbReference>
<proteinExistence type="predicted"/>
<dbReference type="CDD" id="cd07735">
    <property type="entry name" value="class_II_PDE_MBL-fold"/>
    <property type="match status" value="1"/>
</dbReference>
<feature type="region of interest" description="Disordered" evidence="1">
    <location>
        <begin position="295"/>
        <end position="316"/>
    </location>
</feature>
<feature type="compositionally biased region" description="Polar residues" evidence="1">
    <location>
        <begin position="295"/>
        <end position="305"/>
    </location>
</feature>
<evidence type="ECO:0000313" key="2">
    <source>
        <dbReference type="EMBL" id="RDX42685.1"/>
    </source>
</evidence>
<keyword evidence="3" id="KW-1185">Reference proteome</keyword>
<organism evidence="2 3">
    <name type="scientific">Lentinus brumalis</name>
    <dbReference type="NCBI Taxonomy" id="2498619"/>
    <lineage>
        <taxon>Eukaryota</taxon>
        <taxon>Fungi</taxon>
        <taxon>Dikarya</taxon>
        <taxon>Basidiomycota</taxon>
        <taxon>Agaricomycotina</taxon>
        <taxon>Agaricomycetes</taxon>
        <taxon>Polyporales</taxon>
        <taxon>Polyporaceae</taxon>
        <taxon>Lentinus</taxon>
    </lineage>
</organism>
<evidence type="ECO:0000256" key="1">
    <source>
        <dbReference type="SAM" id="MobiDB-lite"/>
    </source>
</evidence>
<dbReference type="Proteomes" id="UP000256964">
    <property type="component" value="Unassembled WGS sequence"/>
</dbReference>
<gene>
    <name evidence="2" type="ORF">OH76DRAFT_88530</name>
</gene>
<reference evidence="2 3" key="1">
    <citation type="journal article" date="2018" name="Biotechnol. Biofuels">
        <title>Integrative visual omics of the white-rot fungus Polyporus brumalis exposes the biotechnological potential of its oxidative enzymes for delignifying raw plant biomass.</title>
        <authorList>
            <person name="Miyauchi S."/>
            <person name="Rancon A."/>
            <person name="Drula E."/>
            <person name="Hage H."/>
            <person name="Chaduli D."/>
            <person name="Favel A."/>
            <person name="Grisel S."/>
            <person name="Henrissat B."/>
            <person name="Herpoel-Gimbert I."/>
            <person name="Ruiz-Duenas F.J."/>
            <person name="Chevret D."/>
            <person name="Hainaut M."/>
            <person name="Lin J."/>
            <person name="Wang M."/>
            <person name="Pangilinan J."/>
            <person name="Lipzen A."/>
            <person name="Lesage-Meessen L."/>
            <person name="Navarro D."/>
            <person name="Riley R."/>
            <person name="Grigoriev I.V."/>
            <person name="Zhou S."/>
            <person name="Raouche S."/>
            <person name="Rosso M.N."/>
        </authorList>
    </citation>
    <scope>NUCLEOTIDE SEQUENCE [LARGE SCALE GENOMIC DNA]</scope>
    <source>
        <strain evidence="2 3">BRFM 1820</strain>
    </source>
</reference>